<comment type="caution">
    <text evidence="10">The sequence shown here is derived from an EMBL/GenBank/DDBJ whole genome shotgun (WGS) entry which is preliminary data.</text>
</comment>
<evidence type="ECO:0000256" key="8">
    <source>
        <dbReference type="SAM" id="SignalP"/>
    </source>
</evidence>
<evidence type="ECO:0000256" key="4">
    <source>
        <dbReference type="ARBA" id="ARBA00022692"/>
    </source>
</evidence>
<dbReference type="NCBIfam" id="TIGR04056">
    <property type="entry name" value="OMP_RagA_SusC"/>
    <property type="match status" value="1"/>
</dbReference>
<dbReference type="InterPro" id="IPR023997">
    <property type="entry name" value="TonB-dep_OMP_SusC/RagA_CS"/>
</dbReference>
<dbReference type="Gene3D" id="2.170.130.10">
    <property type="entry name" value="TonB-dependent receptor, plug domain"/>
    <property type="match status" value="1"/>
</dbReference>
<dbReference type="SUPFAM" id="SSF56935">
    <property type="entry name" value="Porins"/>
    <property type="match status" value="1"/>
</dbReference>
<dbReference type="Gene3D" id="2.40.170.20">
    <property type="entry name" value="TonB-dependent receptor, beta-barrel domain"/>
    <property type="match status" value="1"/>
</dbReference>
<organism evidence="10 11">
    <name type="scientific">Halalkalibaculum roseum</name>
    <dbReference type="NCBI Taxonomy" id="2709311"/>
    <lineage>
        <taxon>Bacteria</taxon>
        <taxon>Pseudomonadati</taxon>
        <taxon>Balneolota</taxon>
        <taxon>Balneolia</taxon>
        <taxon>Balneolales</taxon>
        <taxon>Balneolaceae</taxon>
        <taxon>Halalkalibaculum</taxon>
    </lineage>
</organism>
<evidence type="ECO:0000313" key="11">
    <source>
        <dbReference type="Proteomes" id="UP000473278"/>
    </source>
</evidence>
<feature type="signal peptide" evidence="8">
    <location>
        <begin position="1"/>
        <end position="25"/>
    </location>
</feature>
<dbReference type="InterPro" id="IPR023996">
    <property type="entry name" value="TonB-dep_OMP_SusC/RagA"/>
</dbReference>
<keyword evidence="6 7" id="KW-0998">Cell outer membrane</keyword>
<keyword evidence="4 7" id="KW-0812">Transmembrane</keyword>
<evidence type="ECO:0000259" key="9">
    <source>
        <dbReference type="Pfam" id="PF07715"/>
    </source>
</evidence>
<evidence type="ECO:0000256" key="3">
    <source>
        <dbReference type="ARBA" id="ARBA00022452"/>
    </source>
</evidence>
<keyword evidence="8" id="KW-0732">Signal</keyword>
<dbReference type="Gene3D" id="2.60.40.1120">
    <property type="entry name" value="Carboxypeptidase-like, regulatory domain"/>
    <property type="match status" value="1"/>
</dbReference>
<evidence type="ECO:0000256" key="2">
    <source>
        <dbReference type="ARBA" id="ARBA00022448"/>
    </source>
</evidence>
<feature type="chain" id="PRO_5026695784" evidence="8">
    <location>
        <begin position="26"/>
        <end position="1194"/>
    </location>
</feature>
<keyword evidence="2 7" id="KW-0813">Transport</keyword>
<name>A0A6M1T5S0_9BACT</name>
<sequence>MIKKIQLKSTLTVFLCFIVFGSVFSQTVTNHNEYNKNSTEVTKTEIGDKNADLSVALKPNELTGSILSERSVFVGTLTGQVTDASTGEPLPGTTVVLQEIQRGASTDTEGRYTISSVEAGTYTLSVSFVGYKKYTETVQVQDNEETVINVSLEPDLLNLEAVYVNALGFGENRDEQGVTTTQVRGEQLTRSGEQSVLTGLSAKAAGVQITRSSGDPGAGARIQIRGARTIGGNQPLIVVDGVPISNATQGNSTGGVIQQSRLNDLNPDDIASLEILKGPASAALWGTRAANGVVVITTKKGSRTDESVNVTVGSSLTIDQVNRSVPLQRNYGQGRNGEFRWEDTRSWGDKISERPGGENIYVTDFGQYFDDNDLGPGDDLYEGFATFPDGTVRYVIPDGGHYAADGTQLDNHGGMRSLETFDHSNELFGTGVAIDNSVSISGGDDRSRFYLSISNLNQDGVIEKNSNYKRTSFRVNADRNYSDWFRAGVNVSYVRTNSDRIQQGSNTTGLMLGMLRTPPDFNNRPFLIDYTDENGNTFNDLHRSFRNPIGQDQYTSSLVSASDGYVTDPGFDNPYWTVRFNENNSKVNRVYGNTELEVTPNSWLSVTHRLGIDFYEDQRYEFRAQDNATEPAGTLDEDIRSRTDINSDLIVRASHQLNQNLSGSALLGWNLTHEEGVSYFNDAEGMIFRGVPRDIENFKVIQSSQNNFTVRSAAYYGKLNLNAYDQLFLELTGRFESASTFGEEADNTFFYPSGNLAWQFTDLEAVQDAMPFLTFGKLRVSYGEAGIQPGAYETATTFFNAGYGDAGFGSDIESRQYGNGFARSQEFGNPNLIPEKIQEFEFGGDFRAFDDRLKLSFSRYYSNSKNVILDVDIAPSSGFGEFVGNVVSLENDGYEIEADVLWLQQGNLTWNTYANWSKNNSLVTDLADVESIELNGISVDSRAAEDEPFGVLWGGVWERNENGSLALDDIGFPQEAPQNGRIGDPNPDWSAGFGNTIRYKDVSLNILFDIRKGGDVWNGTRGVLYSYGTHRDVGNETFVPADQADGILNYDGDPVSDFGTPAIQDGVDGYVFRGNLKDWDGGGPAPTVALDEEWYRTGLGNHFDGPAEQFVEDGGFVRLRELSLSYRLNTEGFRSFTGLSSIDFRATGRNLWLMTDYSGVDPETNLTGTSNGRGMDYFNNPNTRSFIFSLKVNY</sequence>
<dbReference type="InterPro" id="IPR008969">
    <property type="entry name" value="CarboxyPept-like_regulatory"/>
</dbReference>
<keyword evidence="3 7" id="KW-1134">Transmembrane beta strand</keyword>
<accession>A0A6M1T5S0</accession>
<dbReference type="Pfam" id="PF07715">
    <property type="entry name" value="Plug"/>
    <property type="match status" value="1"/>
</dbReference>
<gene>
    <name evidence="10" type="ORF">G3570_11865</name>
</gene>
<dbReference type="PROSITE" id="PS52016">
    <property type="entry name" value="TONB_DEPENDENT_REC_3"/>
    <property type="match status" value="1"/>
</dbReference>
<feature type="domain" description="TonB-dependent receptor plug" evidence="9">
    <location>
        <begin position="176"/>
        <end position="293"/>
    </location>
</feature>
<reference evidence="10 11" key="1">
    <citation type="submission" date="2020-02" db="EMBL/GenBank/DDBJ databases">
        <title>Balneolaceae bacterium YR4-1, complete genome.</title>
        <authorList>
            <person name="Li Y."/>
            <person name="Wu S."/>
        </authorList>
    </citation>
    <scope>NUCLEOTIDE SEQUENCE [LARGE SCALE GENOMIC DNA]</scope>
    <source>
        <strain evidence="10 11">YR4-1</strain>
    </source>
</reference>
<evidence type="ECO:0000256" key="1">
    <source>
        <dbReference type="ARBA" id="ARBA00004571"/>
    </source>
</evidence>
<dbReference type="AlphaFoldDB" id="A0A6M1T5S0"/>
<dbReference type="GO" id="GO:0009279">
    <property type="term" value="C:cell outer membrane"/>
    <property type="evidence" value="ECO:0007669"/>
    <property type="project" value="UniProtKB-SubCell"/>
</dbReference>
<dbReference type="InterPro" id="IPR036942">
    <property type="entry name" value="Beta-barrel_TonB_sf"/>
</dbReference>
<proteinExistence type="inferred from homology"/>
<evidence type="ECO:0000256" key="7">
    <source>
        <dbReference type="PROSITE-ProRule" id="PRU01360"/>
    </source>
</evidence>
<evidence type="ECO:0000256" key="5">
    <source>
        <dbReference type="ARBA" id="ARBA00023136"/>
    </source>
</evidence>
<dbReference type="Pfam" id="PF13715">
    <property type="entry name" value="CarbopepD_reg_2"/>
    <property type="match status" value="1"/>
</dbReference>
<dbReference type="EMBL" id="JAALLT010000003">
    <property type="protein sequence ID" value="NGP77335.1"/>
    <property type="molecule type" value="Genomic_DNA"/>
</dbReference>
<comment type="similarity">
    <text evidence="7">Belongs to the TonB-dependent receptor family.</text>
</comment>
<evidence type="ECO:0000313" key="10">
    <source>
        <dbReference type="EMBL" id="NGP77335.1"/>
    </source>
</evidence>
<dbReference type="Proteomes" id="UP000473278">
    <property type="component" value="Unassembled WGS sequence"/>
</dbReference>
<dbReference type="SUPFAM" id="SSF49464">
    <property type="entry name" value="Carboxypeptidase regulatory domain-like"/>
    <property type="match status" value="1"/>
</dbReference>
<dbReference type="InterPro" id="IPR039426">
    <property type="entry name" value="TonB-dep_rcpt-like"/>
</dbReference>
<keyword evidence="11" id="KW-1185">Reference proteome</keyword>
<keyword evidence="5 7" id="KW-0472">Membrane</keyword>
<comment type="subcellular location">
    <subcellularLocation>
        <location evidence="1 7">Cell outer membrane</location>
        <topology evidence="1 7">Multi-pass membrane protein</topology>
    </subcellularLocation>
</comment>
<evidence type="ECO:0000256" key="6">
    <source>
        <dbReference type="ARBA" id="ARBA00023237"/>
    </source>
</evidence>
<dbReference type="RefSeq" id="WP_165142552.1">
    <property type="nucleotide sequence ID" value="NZ_JAALLT010000003.1"/>
</dbReference>
<protein>
    <submittedName>
        <fullName evidence="10">SusC/RagA family TonB-linked outer membrane protein</fullName>
    </submittedName>
</protein>
<dbReference type="InterPro" id="IPR037066">
    <property type="entry name" value="Plug_dom_sf"/>
</dbReference>
<dbReference type="InterPro" id="IPR012910">
    <property type="entry name" value="Plug_dom"/>
</dbReference>
<dbReference type="NCBIfam" id="TIGR04057">
    <property type="entry name" value="SusC_RagA_signa"/>
    <property type="match status" value="1"/>
</dbReference>